<dbReference type="InterPro" id="IPR045034">
    <property type="entry name" value="O-acyltransferase_WSD1-like"/>
</dbReference>
<dbReference type="Pfam" id="PF03007">
    <property type="entry name" value="WS_DGAT_cat"/>
    <property type="match status" value="1"/>
</dbReference>
<comment type="catalytic activity">
    <reaction evidence="10">
        <text>an acyl-CoA + a 1,2-diacyl-sn-glycerol = a triacyl-sn-glycerol + CoA</text>
        <dbReference type="Rhea" id="RHEA:10868"/>
        <dbReference type="ChEBI" id="CHEBI:17815"/>
        <dbReference type="ChEBI" id="CHEBI:57287"/>
        <dbReference type="ChEBI" id="CHEBI:58342"/>
        <dbReference type="ChEBI" id="CHEBI:64615"/>
        <dbReference type="EC" id="2.3.1.20"/>
    </reaction>
</comment>
<reference evidence="14" key="1">
    <citation type="journal article" date="2011" name="Nat. Genet.">
        <title>The Arabidopsis lyrata genome sequence and the basis of rapid genome size change.</title>
        <authorList>
            <person name="Hu T.T."/>
            <person name="Pattyn P."/>
            <person name="Bakker E.G."/>
            <person name="Cao J."/>
            <person name="Cheng J.-F."/>
            <person name="Clark R.M."/>
            <person name="Fahlgren N."/>
            <person name="Fawcett J.A."/>
            <person name="Grimwood J."/>
            <person name="Gundlach H."/>
            <person name="Haberer G."/>
            <person name="Hollister J.D."/>
            <person name="Ossowski S."/>
            <person name="Ottilar R.P."/>
            <person name="Salamov A.A."/>
            <person name="Schneeberger K."/>
            <person name="Spannagl M."/>
            <person name="Wang X."/>
            <person name="Yang L."/>
            <person name="Nasrallah M.E."/>
            <person name="Bergelson J."/>
            <person name="Carrington J.C."/>
            <person name="Gaut B.S."/>
            <person name="Schmutz J."/>
            <person name="Mayer K.F.X."/>
            <person name="Van de Peer Y."/>
            <person name="Grigoriev I.V."/>
            <person name="Nordborg M."/>
            <person name="Weigel D."/>
            <person name="Guo Y.-L."/>
        </authorList>
    </citation>
    <scope>NUCLEOTIDE SEQUENCE [LARGE SCALE GENOMIC DNA]</scope>
    <source>
        <strain evidence="14">cv. MN47</strain>
    </source>
</reference>
<evidence type="ECO:0000256" key="8">
    <source>
        <dbReference type="ARBA" id="ARBA00024360"/>
    </source>
</evidence>
<protein>
    <submittedName>
        <fullName evidence="13">Uncharacterized protein</fullName>
    </submittedName>
</protein>
<dbReference type="eggNOG" id="ENOG502QTZ2">
    <property type="taxonomic scope" value="Eukaryota"/>
</dbReference>
<proteinExistence type="inferred from homology"/>
<accession>D7KZ96</accession>
<dbReference type="GO" id="GO:0004144">
    <property type="term" value="F:diacylglycerol O-acyltransferase activity"/>
    <property type="evidence" value="ECO:0007669"/>
    <property type="project" value="UniProtKB-EC"/>
</dbReference>
<name>D7KZ96_ARALL</name>
<feature type="domain" description="O-acyltransferase WSD1-like N-terminal" evidence="11">
    <location>
        <begin position="45"/>
        <end position="179"/>
    </location>
</feature>
<organism evidence="14">
    <name type="scientific">Arabidopsis lyrata subsp. lyrata</name>
    <name type="common">Lyre-leaved rock-cress</name>
    <dbReference type="NCBI Taxonomy" id="81972"/>
    <lineage>
        <taxon>Eukaryota</taxon>
        <taxon>Viridiplantae</taxon>
        <taxon>Streptophyta</taxon>
        <taxon>Embryophyta</taxon>
        <taxon>Tracheophyta</taxon>
        <taxon>Spermatophyta</taxon>
        <taxon>Magnoliopsida</taxon>
        <taxon>eudicotyledons</taxon>
        <taxon>Gunneridae</taxon>
        <taxon>Pentapetalae</taxon>
        <taxon>rosids</taxon>
        <taxon>malvids</taxon>
        <taxon>Brassicales</taxon>
        <taxon>Brassicaceae</taxon>
        <taxon>Camelineae</taxon>
        <taxon>Arabidopsis</taxon>
    </lineage>
</organism>
<dbReference type="GO" id="GO:0005789">
    <property type="term" value="C:endoplasmic reticulum membrane"/>
    <property type="evidence" value="ECO:0007669"/>
    <property type="project" value="UniProtKB-SubCell"/>
</dbReference>
<dbReference type="GO" id="GO:0047196">
    <property type="term" value="F:long-chain-alcohol O-fatty-acyltransferase activity"/>
    <property type="evidence" value="ECO:0007669"/>
    <property type="project" value="UniProtKB-EC"/>
</dbReference>
<comment type="catalytic activity">
    <reaction evidence="9">
        <text>a long chain fatty alcohol + a fatty acyl-CoA = a long-chain alcohol wax ester + CoA</text>
        <dbReference type="Rhea" id="RHEA:38443"/>
        <dbReference type="ChEBI" id="CHEBI:17135"/>
        <dbReference type="ChEBI" id="CHEBI:57287"/>
        <dbReference type="ChEBI" id="CHEBI:77636"/>
        <dbReference type="ChEBI" id="CHEBI:235323"/>
        <dbReference type="EC" id="2.3.1.75"/>
    </reaction>
</comment>
<dbReference type="HOGENOM" id="CLU_027831_0_1_1"/>
<sequence>MAIERQVLLEGEEPVSPFARLFSLPGLDVFNIVTIGCKTEGNASTIIEGIKNTLINHPRFSSILVTGHGEHKGKARWVPTEVKVEEHVIVPDIDPSIENPDEFLEDYTSNMALSPMDMSKPLWEFHLLKLKTSHAEAVTVARFHHSLGDGMSLMSLLLACTRKTCDPEALPTFVAPKKSKAKNVCFSLVAWLWFVVRLMFHTCVEVIKSIFVCRARDTSAHIMGKPGTTISANKFIHQIISLDDVKMVKNAMNVMIFMFFLSFLLDSGLSRYLNQRYDLETSSKSRKNLHGVVFFNLRPNRNIEDLANMMAKGSKCRWGNSIGYVLIPLEMKIFGSTTMIFSNVVGPAEEISFFGHQISYIAASTFGIPQALIIGIQSYVDKLIINIGVDVDVIPDPHHLCDLIIEALRMMNSAAPKKIFHASKV</sequence>
<keyword evidence="14" id="KW-1185">Reference proteome</keyword>
<gene>
    <name evidence="13" type="ORF">ARALYDRAFT_476341</name>
</gene>
<evidence type="ECO:0000256" key="6">
    <source>
        <dbReference type="ARBA" id="ARBA00022824"/>
    </source>
</evidence>
<feature type="domain" description="O-acyltransferase WSD1 C-terminal" evidence="12">
    <location>
        <begin position="333"/>
        <end position="411"/>
    </location>
</feature>
<keyword evidence="7" id="KW-0012">Acyltransferase</keyword>
<evidence type="ECO:0000256" key="4">
    <source>
        <dbReference type="ARBA" id="ARBA00005189"/>
    </source>
</evidence>
<evidence type="ECO:0000256" key="7">
    <source>
        <dbReference type="ARBA" id="ARBA00023315"/>
    </source>
</evidence>
<dbReference type="InterPro" id="IPR004255">
    <property type="entry name" value="O-acyltransferase_WSD1_N"/>
</dbReference>
<dbReference type="InterPro" id="IPR023213">
    <property type="entry name" value="CAT-like_dom_sf"/>
</dbReference>
<dbReference type="PANTHER" id="PTHR31650:SF25">
    <property type="entry name" value="WAX ESTER SYNTHASE_DIACYLGLYCEROL ACYLTRANSFERASE 2"/>
    <property type="match status" value="1"/>
</dbReference>
<dbReference type="PANTHER" id="PTHR31650">
    <property type="entry name" value="O-ACYLTRANSFERASE (WSD1-LIKE) FAMILY PROTEIN"/>
    <property type="match status" value="1"/>
</dbReference>
<dbReference type="AlphaFoldDB" id="D7KZ96"/>
<dbReference type="Gramene" id="fgenesh2_kg.2__1471__AT1G72110.1">
    <property type="protein sequence ID" value="fgenesh2_kg.2__1471__AT1G72110.1"/>
    <property type="gene ID" value="fgenesh2_kg.2__1471__AT1G72110.1"/>
</dbReference>
<dbReference type="Gene3D" id="3.30.559.10">
    <property type="entry name" value="Chloramphenicol acetyltransferase-like domain"/>
    <property type="match status" value="1"/>
</dbReference>
<dbReference type="UniPathway" id="UPA00282"/>
<dbReference type="SUPFAM" id="SSF52777">
    <property type="entry name" value="CoA-dependent acyltransferases"/>
    <property type="match status" value="1"/>
</dbReference>
<dbReference type="GO" id="GO:0005886">
    <property type="term" value="C:plasma membrane"/>
    <property type="evidence" value="ECO:0007669"/>
    <property type="project" value="UniProtKB-SubCell"/>
</dbReference>
<evidence type="ECO:0000313" key="13">
    <source>
        <dbReference type="EMBL" id="EFH65118.1"/>
    </source>
</evidence>
<evidence type="ECO:0000259" key="11">
    <source>
        <dbReference type="Pfam" id="PF03007"/>
    </source>
</evidence>
<keyword evidence="6" id="KW-0256">Endoplasmic reticulum</keyword>
<comment type="pathway">
    <text evidence="4">Lipid metabolism.</text>
</comment>
<evidence type="ECO:0000256" key="3">
    <source>
        <dbReference type="ARBA" id="ARBA00004771"/>
    </source>
</evidence>
<dbReference type="Pfam" id="PF06974">
    <property type="entry name" value="WS_DGAT_C"/>
    <property type="match status" value="1"/>
</dbReference>
<dbReference type="EMBL" id="GL348714">
    <property type="protein sequence ID" value="EFH65118.1"/>
    <property type="molecule type" value="Genomic_DNA"/>
</dbReference>
<evidence type="ECO:0000256" key="5">
    <source>
        <dbReference type="ARBA" id="ARBA00022679"/>
    </source>
</evidence>
<dbReference type="InterPro" id="IPR009721">
    <property type="entry name" value="O-acyltransferase_WSD1_C"/>
</dbReference>
<evidence type="ECO:0000256" key="10">
    <source>
        <dbReference type="ARBA" id="ARBA00048109"/>
    </source>
</evidence>
<evidence type="ECO:0000256" key="2">
    <source>
        <dbReference type="ARBA" id="ARBA00004586"/>
    </source>
</evidence>
<dbReference type="Proteomes" id="UP000008694">
    <property type="component" value="Unassembled WGS sequence"/>
</dbReference>
<evidence type="ECO:0000259" key="12">
    <source>
        <dbReference type="Pfam" id="PF06974"/>
    </source>
</evidence>
<keyword evidence="5" id="KW-0808">Transferase</keyword>
<dbReference type="GO" id="GO:0019432">
    <property type="term" value="P:triglyceride biosynthetic process"/>
    <property type="evidence" value="ECO:0007669"/>
    <property type="project" value="UniProtKB-UniPathway"/>
</dbReference>
<evidence type="ECO:0000256" key="9">
    <source>
        <dbReference type="ARBA" id="ARBA00047604"/>
    </source>
</evidence>
<evidence type="ECO:0000256" key="1">
    <source>
        <dbReference type="ARBA" id="ARBA00004162"/>
    </source>
</evidence>
<comment type="pathway">
    <text evidence="3">Glycerolipid metabolism; triacylglycerol biosynthesis.</text>
</comment>
<comment type="similarity">
    <text evidence="8">In the N-terminal section; belongs to the long-chain O-acyltransferase family.</text>
</comment>
<comment type="subcellular location">
    <subcellularLocation>
        <location evidence="1">Cell membrane</location>
        <topology evidence="1">Single-pass membrane protein</topology>
    </subcellularLocation>
    <subcellularLocation>
        <location evidence="2">Endoplasmic reticulum membrane</location>
    </subcellularLocation>
</comment>
<evidence type="ECO:0000313" key="14">
    <source>
        <dbReference type="Proteomes" id="UP000008694"/>
    </source>
</evidence>